<dbReference type="InterPro" id="IPR058199">
    <property type="entry name" value="BlaB//VIM/IMP-1"/>
</dbReference>
<dbReference type="SMART" id="SM00849">
    <property type="entry name" value="Lactamase_B"/>
    <property type="match status" value="1"/>
</dbReference>
<keyword evidence="12" id="KW-0046">Antibiotic resistance</keyword>
<keyword evidence="11" id="KW-0862">Zinc</keyword>
<dbReference type="OrthoDB" id="9769598at2"/>
<gene>
    <name evidence="14" type="ORF">SAMN04490243_0088</name>
</gene>
<dbReference type="InterPro" id="IPR001279">
    <property type="entry name" value="Metallo-B-lactamas"/>
</dbReference>
<name>A0A1I6FMV1_9FLAO</name>
<dbReference type="EMBL" id="FOYQ01000001">
    <property type="protein sequence ID" value="SFR31261.1"/>
    <property type="molecule type" value="Genomic_DNA"/>
</dbReference>
<evidence type="ECO:0000256" key="4">
    <source>
        <dbReference type="ARBA" id="ARBA00005250"/>
    </source>
</evidence>
<evidence type="ECO:0000259" key="13">
    <source>
        <dbReference type="SMART" id="SM00849"/>
    </source>
</evidence>
<dbReference type="Proteomes" id="UP000199534">
    <property type="component" value="Unassembled WGS sequence"/>
</dbReference>
<dbReference type="STRING" id="400055.SAMN04490243_0088"/>
<evidence type="ECO:0000256" key="12">
    <source>
        <dbReference type="ARBA" id="ARBA00023251"/>
    </source>
</evidence>
<comment type="subunit">
    <text evidence="5">Monomer.</text>
</comment>
<dbReference type="PANTHER" id="PTHR42951:SF4">
    <property type="entry name" value="ACYL-COENZYME A THIOESTERASE MBLAC2"/>
    <property type="match status" value="1"/>
</dbReference>
<dbReference type="AlphaFoldDB" id="A0A1I6FMV1"/>
<evidence type="ECO:0000256" key="10">
    <source>
        <dbReference type="ARBA" id="ARBA00022801"/>
    </source>
</evidence>
<organism evidence="14 15">
    <name type="scientific">Robiginitalea myxolifaciens</name>
    <dbReference type="NCBI Taxonomy" id="400055"/>
    <lineage>
        <taxon>Bacteria</taxon>
        <taxon>Pseudomonadati</taxon>
        <taxon>Bacteroidota</taxon>
        <taxon>Flavobacteriia</taxon>
        <taxon>Flavobacteriales</taxon>
        <taxon>Flavobacteriaceae</taxon>
        <taxon>Robiginitalea</taxon>
    </lineage>
</organism>
<dbReference type="Pfam" id="PF00753">
    <property type="entry name" value="Lactamase_B"/>
    <property type="match status" value="1"/>
</dbReference>
<comment type="catalytic activity">
    <reaction evidence="1">
        <text>a beta-lactam + H2O = a substituted beta-amino acid</text>
        <dbReference type="Rhea" id="RHEA:20401"/>
        <dbReference type="ChEBI" id="CHEBI:15377"/>
        <dbReference type="ChEBI" id="CHEBI:35627"/>
        <dbReference type="ChEBI" id="CHEBI:140347"/>
        <dbReference type="EC" id="3.5.2.6"/>
    </reaction>
</comment>
<evidence type="ECO:0000256" key="2">
    <source>
        <dbReference type="ARBA" id="ARBA00001947"/>
    </source>
</evidence>
<dbReference type="PANTHER" id="PTHR42951">
    <property type="entry name" value="METALLO-BETA-LACTAMASE DOMAIN-CONTAINING"/>
    <property type="match status" value="1"/>
</dbReference>
<dbReference type="InterPro" id="IPR050855">
    <property type="entry name" value="NDM-1-like"/>
</dbReference>
<feature type="domain" description="Metallo-beta-lactamase" evidence="13">
    <location>
        <begin position="61"/>
        <end position="230"/>
    </location>
</feature>
<evidence type="ECO:0000313" key="14">
    <source>
        <dbReference type="EMBL" id="SFR31261.1"/>
    </source>
</evidence>
<evidence type="ECO:0000256" key="9">
    <source>
        <dbReference type="ARBA" id="ARBA00022764"/>
    </source>
</evidence>
<comment type="cofactor">
    <cofactor evidence="2">
        <name>Zn(2+)</name>
        <dbReference type="ChEBI" id="CHEBI:29105"/>
    </cofactor>
</comment>
<keyword evidence="15" id="KW-1185">Reference proteome</keyword>
<dbReference type="InterPro" id="IPR036866">
    <property type="entry name" value="RibonucZ/Hydroxyglut_hydro"/>
</dbReference>
<comment type="similarity">
    <text evidence="4">Belongs to the metallo-beta-lactamase superfamily. Class-B beta-lactamase family.</text>
</comment>
<evidence type="ECO:0000256" key="7">
    <source>
        <dbReference type="ARBA" id="ARBA00022723"/>
    </source>
</evidence>
<protein>
    <recommendedName>
        <fullName evidence="6">beta-lactamase</fullName>
        <ecNumber evidence="6">3.5.2.6</ecNumber>
    </recommendedName>
</protein>
<dbReference type="SUPFAM" id="SSF56281">
    <property type="entry name" value="Metallo-hydrolase/oxidoreductase"/>
    <property type="match status" value="1"/>
</dbReference>
<keyword evidence="7" id="KW-0479">Metal-binding</keyword>
<evidence type="ECO:0000256" key="5">
    <source>
        <dbReference type="ARBA" id="ARBA00011245"/>
    </source>
</evidence>
<evidence type="ECO:0000256" key="11">
    <source>
        <dbReference type="ARBA" id="ARBA00022833"/>
    </source>
</evidence>
<comment type="subcellular location">
    <subcellularLocation>
        <location evidence="3">Periplasm</location>
    </subcellularLocation>
</comment>
<evidence type="ECO:0000256" key="1">
    <source>
        <dbReference type="ARBA" id="ARBA00001526"/>
    </source>
</evidence>
<proteinExistence type="inferred from homology"/>
<keyword evidence="10" id="KW-0378">Hydrolase</keyword>
<reference evidence="14 15" key="1">
    <citation type="submission" date="2016-10" db="EMBL/GenBank/DDBJ databases">
        <authorList>
            <person name="de Groot N.N."/>
        </authorList>
    </citation>
    <scope>NUCLEOTIDE SEQUENCE [LARGE SCALE GENOMIC DNA]</scope>
    <source>
        <strain evidence="14 15">DSM 21019</strain>
    </source>
</reference>
<dbReference type="NCBIfam" id="NF033088">
    <property type="entry name" value="bla_subclass_B1"/>
    <property type="match status" value="1"/>
</dbReference>
<dbReference type="GO" id="GO:0017001">
    <property type="term" value="P:antibiotic catabolic process"/>
    <property type="evidence" value="ECO:0007669"/>
    <property type="project" value="UniProtKB-ARBA"/>
</dbReference>
<evidence type="ECO:0000313" key="15">
    <source>
        <dbReference type="Proteomes" id="UP000199534"/>
    </source>
</evidence>
<sequence length="250" mass="27806">MKQLRAHYVAFIFLLGISWTYAQDNAPEIVYESEELILEKISEQVYRHISYLHTEDWGKIACNGMLVLSEGEALVADTPASLEGTEELINWLTADQQAQIKAVIATHFHADCLIGLPLFHQKGVPSYGYRKTPRLAQKSGGTPPQQVIESYKEFKIGQRSVQIQFVGNGHTRDNLLVYVAEEEVLFGGCLVKSIGAGEGNLEDAVVREWSKTMASTREVFPNLKVVIPGHGLPGGTELLDYTANLFSKKR</sequence>
<dbReference type="EC" id="3.5.2.6" evidence="6"/>
<dbReference type="RefSeq" id="WP_092979809.1">
    <property type="nucleotide sequence ID" value="NZ_FOYQ01000001.1"/>
</dbReference>
<accession>A0A1I6FMV1</accession>
<keyword evidence="8" id="KW-0732">Signal</keyword>
<evidence type="ECO:0000256" key="3">
    <source>
        <dbReference type="ARBA" id="ARBA00004418"/>
    </source>
</evidence>
<evidence type="ECO:0000256" key="6">
    <source>
        <dbReference type="ARBA" id="ARBA00012865"/>
    </source>
</evidence>
<keyword evidence="9" id="KW-0574">Periplasm</keyword>
<dbReference type="Gene3D" id="3.60.15.10">
    <property type="entry name" value="Ribonuclease Z/Hydroxyacylglutathione hydrolase-like"/>
    <property type="match status" value="1"/>
</dbReference>
<evidence type="ECO:0000256" key="8">
    <source>
        <dbReference type="ARBA" id="ARBA00022729"/>
    </source>
</evidence>